<comment type="caution">
    <text evidence="1">The sequence shown here is derived from an EMBL/GenBank/DDBJ whole genome shotgun (WGS) entry which is preliminary data.</text>
</comment>
<dbReference type="Proteomes" id="UP001596158">
    <property type="component" value="Unassembled WGS sequence"/>
</dbReference>
<organism evidence="1 2">
    <name type="scientific">Weissella sagaensis</name>
    <dbReference type="NCBI Taxonomy" id="2559928"/>
    <lineage>
        <taxon>Bacteria</taxon>
        <taxon>Bacillati</taxon>
        <taxon>Bacillota</taxon>
        <taxon>Bacilli</taxon>
        <taxon>Lactobacillales</taxon>
        <taxon>Lactobacillaceae</taxon>
        <taxon>Weissella</taxon>
    </lineage>
</organism>
<reference evidence="2" key="1">
    <citation type="journal article" date="2019" name="Int. J. Syst. Evol. Microbiol.">
        <title>The Global Catalogue of Microorganisms (GCM) 10K type strain sequencing project: providing services to taxonomists for standard genome sequencing and annotation.</title>
        <authorList>
            <consortium name="The Broad Institute Genomics Platform"/>
            <consortium name="The Broad Institute Genome Sequencing Center for Infectious Disease"/>
            <person name="Wu L."/>
            <person name="Ma J."/>
        </authorList>
    </citation>
    <scope>NUCLEOTIDE SEQUENCE [LARGE SCALE GENOMIC DNA]</scope>
    <source>
        <strain evidence="2">CCM 8924</strain>
    </source>
</reference>
<evidence type="ECO:0000313" key="2">
    <source>
        <dbReference type="Proteomes" id="UP001596158"/>
    </source>
</evidence>
<sequence length="119" mass="13180">MTLSTKAIALYNLLSVGQENAKPRKELANLLNIDTRTVSQLSSQLVKAGVPVGSIRDGKMGGLFIISSQTELQTATYSVENDALESMQRVHKLRGIDLANWQTEFSDKLETQKNQLQNM</sequence>
<evidence type="ECO:0008006" key="3">
    <source>
        <dbReference type="Google" id="ProtNLM"/>
    </source>
</evidence>
<gene>
    <name evidence="1" type="ORF">ACFQGR_04575</name>
</gene>
<proteinExistence type="predicted"/>
<name>A0ABW1RT71_9LACO</name>
<evidence type="ECO:0000313" key="1">
    <source>
        <dbReference type="EMBL" id="MFC6178660.1"/>
    </source>
</evidence>
<protein>
    <recommendedName>
        <fullName evidence="3">HTH domain-containing protein</fullName>
    </recommendedName>
</protein>
<accession>A0ABW1RT71</accession>
<dbReference type="EMBL" id="JBHSSG010000010">
    <property type="protein sequence ID" value="MFC6178660.1"/>
    <property type="molecule type" value="Genomic_DNA"/>
</dbReference>
<keyword evidence="2" id="KW-1185">Reference proteome</keyword>
<dbReference type="RefSeq" id="WP_137600629.1">
    <property type="nucleotide sequence ID" value="NZ_BJDT01000004.1"/>
</dbReference>